<name>A0A6C0R029_9BACL</name>
<dbReference type="AlphaFoldDB" id="A0A6C0R029"/>
<dbReference type="EMBL" id="CP019720">
    <property type="protein sequence ID" value="QHZ54150.1"/>
    <property type="molecule type" value="Genomic_DNA"/>
</dbReference>
<accession>A0A6C0R029</accession>
<evidence type="ECO:0000313" key="2">
    <source>
        <dbReference type="Proteomes" id="UP000464330"/>
    </source>
</evidence>
<protein>
    <submittedName>
        <fullName evidence="1">Uncharacterized protein</fullName>
    </submittedName>
</protein>
<geneLocation type="plasmid" evidence="1 2">
    <name>unnamed2</name>
</geneLocation>
<dbReference type="Proteomes" id="UP000464330">
    <property type="component" value="Plasmid unnamed2"/>
</dbReference>
<proteinExistence type="predicted"/>
<sequence length="86" mass="9908">MIVYGKVINLKNHRIRSGKRCDYLVVSVPIYSSLRYELLSYQEKIKGPIEDHLEIDSVEDMKVIVLDRSDNFLEIGGDCFSCEVDP</sequence>
<dbReference type="RefSeq" id="WP_172424019.1">
    <property type="nucleotide sequence ID" value="NZ_CP019720.1"/>
</dbReference>
<gene>
    <name evidence="1" type="ORF">ERICV_05166</name>
</gene>
<organism evidence="1 2">
    <name type="scientific">Paenibacillus larvae subsp. larvae</name>
    <dbReference type="NCBI Taxonomy" id="147375"/>
    <lineage>
        <taxon>Bacteria</taxon>
        <taxon>Bacillati</taxon>
        <taxon>Bacillota</taxon>
        <taxon>Bacilli</taxon>
        <taxon>Bacillales</taxon>
        <taxon>Paenibacillaceae</taxon>
        <taxon>Paenibacillus</taxon>
    </lineage>
</organism>
<reference evidence="1 2" key="1">
    <citation type="journal article" date="2020" name="Int. J. Med. Microbiol.">
        <title>Discovery of Paenibacillus larvae ERIC V: Phenotypic and genomic comparison to genotypes ERIC I-IV reveal different inventories of virulence factors which correlate with epidemiological prevalences of American Foulbrood.</title>
        <authorList>
            <person name="Beims H."/>
            <person name="Bunk B."/>
            <person name="Erler S."/>
            <person name="Mohr K.I."/>
            <person name="Sproer C."/>
            <person name="Pradella S."/>
            <person name="Gunther G."/>
            <person name="Rohde M."/>
            <person name="von der Ohe W."/>
            <person name="Steinert M."/>
        </authorList>
    </citation>
    <scope>NUCLEOTIDE SEQUENCE [LARGE SCALE GENOMIC DNA]</scope>
    <source>
        <strain evidence="1">Eric_V</strain>
        <plasmid evidence="1">unnamed2</plasmid>
    </source>
</reference>
<evidence type="ECO:0000313" key="1">
    <source>
        <dbReference type="EMBL" id="QHZ54150.1"/>
    </source>
</evidence>
<keyword evidence="1" id="KW-0614">Plasmid</keyword>